<dbReference type="EMBL" id="BAAANH010000001">
    <property type="protein sequence ID" value="GAA1748739.1"/>
    <property type="molecule type" value="Genomic_DNA"/>
</dbReference>
<dbReference type="Proteomes" id="UP001500506">
    <property type="component" value="Unassembled WGS sequence"/>
</dbReference>
<proteinExistence type="predicted"/>
<feature type="transmembrane region" description="Helical" evidence="2">
    <location>
        <begin position="46"/>
        <end position="67"/>
    </location>
</feature>
<comment type="caution">
    <text evidence="3">The sequence shown here is derived from an EMBL/GenBank/DDBJ whole genome shotgun (WGS) entry which is preliminary data.</text>
</comment>
<feature type="region of interest" description="Disordered" evidence="1">
    <location>
        <begin position="76"/>
        <end position="104"/>
    </location>
</feature>
<keyword evidence="2" id="KW-1133">Transmembrane helix</keyword>
<keyword evidence="2" id="KW-0472">Membrane</keyword>
<dbReference type="RefSeq" id="WP_232496693.1">
    <property type="nucleotide sequence ID" value="NZ_BAAANH010000001.1"/>
</dbReference>
<keyword evidence="4" id="KW-1185">Reference proteome</keyword>
<evidence type="ECO:0000313" key="3">
    <source>
        <dbReference type="EMBL" id="GAA1748739.1"/>
    </source>
</evidence>
<evidence type="ECO:0000256" key="2">
    <source>
        <dbReference type="SAM" id="Phobius"/>
    </source>
</evidence>
<sequence length="263" mass="26662">MSERDRNEATLAGELHAAADAPTPRAIDIDAMLGASRAKRRARRTAVIGGAGALAAVLAVGGLVFGMQGGGMLGATTADSTPESGSVAESAPDVADDGDESGPVDAQSTLDMPYCGAPVDSTTDAATAPLSVRLVLPETVEPGTSVDVDVIVTNDGDATVSGTIRGAPGIEIDDDRVLVWHSSDPAGLATTLELAPGEALRLPGSLETRRCRFGDEPLDPTAMADLPPLTSGSYGARAVVGFDAFDSGSRVMLVSPTTSFIVE</sequence>
<reference evidence="3 4" key="1">
    <citation type="journal article" date="2019" name="Int. J. Syst. Evol. Microbiol.">
        <title>The Global Catalogue of Microorganisms (GCM) 10K type strain sequencing project: providing services to taxonomists for standard genome sequencing and annotation.</title>
        <authorList>
            <consortium name="The Broad Institute Genomics Platform"/>
            <consortium name="The Broad Institute Genome Sequencing Center for Infectious Disease"/>
            <person name="Wu L."/>
            <person name="Ma J."/>
        </authorList>
    </citation>
    <scope>NUCLEOTIDE SEQUENCE [LARGE SCALE GENOMIC DNA]</scope>
    <source>
        <strain evidence="3 4">JCM 14319</strain>
    </source>
</reference>
<accession>A0ABN2K603</accession>
<name>A0ABN2K603_9MICO</name>
<evidence type="ECO:0000256" key="1">
    <source>
        <dbReference type="SAM" id="MobiDB-lite"/>
    </source>
</evidence>
<keyword evidence="2" id="KW-0812">Transmembrane</keyword>
<gene>
    <name evidence="3" type="ORF">GCM10009747_02390</name>
</gene>
<protein>
    <submittedName>
        <fullName evidence="3">Uncharacterized protein</fullName>
    </submittedName>
</protein>
<evidence type="ECO:0000313" key="4">
    <source>
        <dbReference type="Proteomes" id="UP001500506"/>
    </source>
</evidence>
<organism evidence="3 4">
    <name type="scientific">Agromyces humatus</name>
    <dbReference type="NCBI Taxonomy" id="279573"/>
    <lineage>
        <taxon>Bacteria</taxon>
        <taxon>Bacillati</taxon>
        <taxon>Actinomycetota</taxon>
        <taxon>Actinomycetes</taxon>
        <taxon>Micrococcales</taxon>
        <taxon>Microbacteriaceae</taxon>
        <taxon>Agromyces</taxon>
    </lineage>
</organism>